<evidence type="ECO:0000256" key="5">
    <source>
        <dbReference type="ARBA" id="ARBA00022723"/>
    </source>
</evidence>
<dbReference type="RefSeq" id="WP_119794330.1">
    <property type="nucleotide sequence ID" value="NZ_QYZD01000012.1"/>
</dbReference>
<keyword evidence="12" id="KW-1133">Transmembrane helix</keyword>
<sequence>MTNSTKVKIIGAAILLFVMSGIGYFLWANGSDSSKTAPPVTKTFLKFDTVIQLKLYGDEAAEKHLEDIEKLLDRIDQQINMSNPESEISRVNAAAGKEAVSVSQDTFDLVKKAVEYAQATEGTFDPSIGSLVKLWRIGAGGVHPPADHLIEQAKSLVNYRDIELDEKNRTIKLAKAGMSIDLGAIGKGYAGDLVSDFLRQEKVGSALIDLGGSTIMALGSKPGGDVWRIGLQDPDRERGEQIAIVQLRDETIGTSGVYERYFIDNGIRYHHILDPATGAPTQNGIKSVTIIGGTATAGDALSTAAIVKGLQEGLAFLEQTPDVEGMFIMEDNKVYVTSGLNGKIKLTSPQYILVDED</sequence>
<keyword evidence="4 10" id="KW-0808">Transferase</keyword>
<organism evidence="13 14">
    <name type="scientific">Paenibacillus thiaminolyticus</name>
    <name type="common">Bacillus thiaminolyticus</name>
    <dbReference type="NCBI Taxonomy" id="49283"/>
    <lineage>
        <taxon>Bacteria</taxon>
        <taxon>Bacillati</taxon>
        <taxon>Bacillota</taxon>
        <taxon>Bacilli</taxon>
        <taxon>Bacillales</taxon>
        <taxon>Paenibacillaceae</taxon>
        <taxon>Paenibacillus</taxon>
    </lineage>
</organism>
<feature type="binding site" evidence="11">
    <location>
        <position position="303"/>
    </location>
    <ligand>
        <name>Mg(2+)</name>
        <dbReference type="ChEBI" id="CHEBI:18420"/>
    </ligand>
</feature>
<dbReference type="EC" id="2.7.1.180" evidence="1 10"/>
<dbReference type="EMBL" id="QYZD01000012">
    <property type="protein sequence ID" value="RJG23121.1"/>
    <property type="molecule type" value="Genomic_DNA"/>
</dbReference>
<dbReference type="Pfam" id="PF02424">
    <property type="entry name" value="ApbE"/>
    <property type="match status" value="1"/>
</dbReference>
<keyword evidence="5 10" id="KW-0479">Metal-binding</keyword>
<keyword evidence="7 10" id="KW-0460">Magnesium</keyword>
<evidence type="ECO:0000256" key="12">
    <source>
        <dbReference type="SAM" id="Phobius"/>
    </source>
</evidence>
<evidence type="ECO:0000256" key="4">
    <source>
        <dbReference type="ARBA" id="ARBA00022679"/>
    </source>
</evidence>
<evidence type="ECO:0000256" key="10">
    <source>
        <dbReference type="PIRNR" id="PIRNR006268"/>
    </source>
</evidence>
<comment type="catalytic activity">
    <reaction evidence="9 10">
        <text>L-threonyl-[protein] + FAD = FMN-L-threonyl-[protein] + AMP + H(+)</text>
        <dbReference type="Rhea" id="RHEA:36847"/>
        <dbReference type="Rhea" id="RHEA-COMP:11060"/>
        <dbReference type="Rhea" id="RHEA-COMP:11061"/>
        <dbReference type="ChEBI" id="CHEBI:15378"/>
        <dbReference type="ChEBI" id="CHEBI:30013"/>
        <dbReference type="ChEBI" id="CHEBI:57692"/>
        <dbReference type="ChEBI" id="CHEBI:74257"/>
        <dbReference type="ChEBI" id="CHEBI:456215"/>
        <dbReference type="EC" id="2.7.1.180"/>
    </reaction>
</comment>
<evidence type="ECO:0000256" key="9">
    <source>
        <dbReference type="ARBA" id="ARBA00048540"/>
    </source>
</evidence>
<dbReference type="PIRSF" id="PIRSF006268">
    <property type="entry name" value="ApbE"/>
    <property type="match status" value="1"/>
</dbReference>
<dbReference type="Gene3D" id="3.10.520.10">
    <property type="entry name" value="ApbE-like domains"/>
    <property type="match status" value="1"/>
</dbReference>
<keyword evidence="12" id="KW-0812">Transmembrane</keyword>
<protein>
    <recommendedName>
        <fullName evidence="2 10">FAD:protein FMN transferase</fullName>
        <ecNumber evidence="1 10">2.7.1.180</ecNumber>
    </recommendedName>
    <alternativeName>
        <fullName evidence="8 10">Flavin transferase</fullName>
    </alternativeName>
</protein>
<keyword evidence="6 10" id="KW-0274">FAD</keyword>
<evidence type="ECO:0000256" key="11">
    <source>
        <dbReference type="PIRSR" id="PIRSR006268-2"/>
    </source>
</evidence>
<evidence type="ECO:0000256" key="2">
    <source>
        <dbReference type="ARBA" id="ARBA00016337"/>
    </source>
</evidence>
<dbReference type="PANTHER" id="PTHR30040:SF2">
    <property type="entry name" value="FAD:PROTEIN FMN TRANSFERASE"/>
    <property type="match status" value="1"/>
</dbReference>
<dbReference type="AlphaFoldDB" id="A0A3A3GY70"/>
<dbReference type="SUPFAM" id="SSF143631">
    <property type="entry name" value="ApbE-like"/>
    <property type="match status" value="1"/>
</dbReference>
<dbReference type="GO" id="GO:0016740">
    <property type="term" value="F:transferase activity"/>
    <property type="evidence" value="ECO:0007669"/>
    <property type="project" value="UniProtKB-UniRule"/>
</dbReference>
<dbReference type="GO" id="GO:0046872">
    <property type="term" value="F:metal ion binding"/>
    <property type="evidence" value="ECO:0007669"/>
    <property type="project" value="UniProtKB-UniRule"/>
</dbReference>
<evidence type="ECO:0000256" key="8">
    <source>
        <dbReference type="ARBA" id="ARBA00031306"/>
    </source>
</evidence>
<dbReference type="InterPro" id="IPR003374">
    <property type="entry name" value="ApbE-like_sf"/>
</dbReference>
<evidence type="ECO:0000256" key="6">
    <source>
        <dbReference type="ARBA" id="ARBA00022827"/>
    </source>
</evidence>
<evidence type="ECO:0000256" key="7">
    <source>
        <dbReference type="ARBA" id="ARBA00022842"/>
    </source>
</evidence>
<keyword evidence="3 10" id="KW-0285">Flavoprotein</keyword>
<proteinExistence type="inferred from homology"/>
<reference evidence="13 14" key="1">
    <citation type="submission" date="2018-09" db="EMBL/GenBank/DDBJ databases">
        <title>Paenibacillus SK2017-BO5.</title>
        <authorList>
            <person name="Piskunova J.V."/>
            <person name="Dubiley S.A."/>
            <person name="Severinov K.V."/>
        </authorList>
    </citation>
    <scope>NUCLEOTIDE SEQUENCE [LARGE SCALE GENOMIC DNA]</scope>
    <source>
        <strain evidence="13 14">BO5</strain>
    </source>
</reference>
<evidence type="ECO:0000256" key="1">
    <source>
        <dbReference type="ARBA" id="ARBA00011955"/>
    </source>
</evidence>
<dbReference type="InterPro" id="IPR024932">
    <property type="entry name" value="ApbE"/>
</dbReference>
<evidence type="ECO:0000256" key="3">
    <source>
        <dbReference type="ARBA" id="ARBA00022630"/>
    </source>
</evidence>
<evidence type="ECO:0000313" key="13">
    <source>
        <dbReference type="EMBL" id="RJG23121.1"/>
    </source>
</evidence>
<evidence type="ECO:0000313" key="14">
    <source>
        <dbReference type="Proteomes" id="UP000266177"/>
    </source>
</evidence>
<comment type="caution">
    <text evidence="13">The sequence shown here is derived from an EMBL/GenBank/DDBJ whole genome shotgun (WGS) entry which is preliminary data.</text>
</comment>
<accession>A0A3A3GY70</accession>
<feature type="transmembrane region" description="Helical" evidence="12">
    <location>
        <begin position="7"/>
        <end position="27"/>
    </location>
</feature>
<dbReference type="PANTHER" id="PTHR30040">
    <property type="entry name" value="THIAMINE BIOSYNTHESIS LIPOPROTEIN APBE"/>
    <property type="match status" value="1"/>
</dbReference>
<comment type="similarity">
    <text evidence="10">Belongs to the ApbE family.</text>
</comment>
<dbReference type="Proteomes" id="UP000266177">
    <property type="component" value="Unassembled WGS sequence"/>
</dbReference>
<keyword evidence="12" id="KW-0472">Membrane</keyword>
<gene>
    <name evidence="13" type="ORF">DQX05_14705</name>
</gene>
<comment type="cofactor">
    <cofactor evidence="11">
        <name>Mg(2+)</name>
        <dbReference type="ChEBI" id="CHEBI:18420"/>
    </cofactor>
    <cofactor evidence="11">
        <name>Mn(2+)</name>
        <dbReference type="ChEBI" id="CHEBI:29035"/>
    </cofactor>
    <text evidence="11">Magnesium. Can also use manganese.</text>
</comment>
<feature type="binding site" evidence="11">
    <location>
        <position position="299"/>
    </location>
    <ligand>
        <name>Mg(2+)</name>
        <dbReference type="ChEBI" id="CHEBI:18420"/>
    </ligand>
</feature>
<dbReference type="OrthoDB" id="9778595at2"/>
<name>A0A3A3GY70_PANTH</name>
<feature type="binding site" evidence="11">
    <location>
        <position position="184"/>
    </location>
    <ligand>
        <name>Mg(2+)</name>
        <dbReference type="ChEBI" id="CHEBI:18420"/>
    </ligand>
</feature>